<evidence type="ECO:0000313" key="2">
    <source>
        <dbReference type="Proteomes" id="UP000304941"/>
    </source>
</evidence>
<proteinExistence type="predicted"/>
<organism evidence="1 2">
    <name type="scientific">Pseudomonas edaphica</name>
    <dbReference type="NCBI Taxonomy" id="2006980"/>
    <lineage>
        <taxon>Bacteria</taxon>
        <taxon>Pseudomonadati</taxon>
        <taxon>Pseudomonadota</taxon>
        <taxon>Gammaproteobacteria</taxon>
        <taxon>Pseudomonadales</taxon>
        <taxon>Pseudomonadaceae</taxon>
        <taxon>Pseudomonas</taxon>
    </lineage>
</organism>
<accession>A0ABY2TXC4</accession>
<name>A0ABY2TXC4_9PSED</name>
<protein>
    <submittedName>
        <fullName evidence="1">DUF1534 domain-containing protein</fullName>
    </submittedName>
</protein>
<sequence length="41" mass="4372">MVPPLLRGNASRDALRHQCPSLKPCADVGRGASQAAFPRRA</sequence>
<reference evidence="1 2" key="1">
    <citation type="submission" date="2019-05" db="EMBL/GenBank/DDBJ databases">
        <title>Pseudomonas edaphica sp. nov., isolated from rhizospheric soil of Cistus ladanifer L. in Spain.</title>
        <authorList>
            <person name="Peix A."/>
        </authorList>
    </citation>
    <scope>NUCLEOTIDE SEQUENCE [LARGE SCALE GENOMIC DNA]</scope>
    <source>
        <strain evidence="1 2">RD25</strain>
    </source>
</reference>
<dbReference type="EMBL" id="VBVZ01000660">
    <property type="protein sequence ID" value="TLG87953.1"/>
    <property type="molecule type" value="Genomic_DNA"/>
</dbReference>
<gene>
    <name evidence="1" type="ORF">FEM54_28465</name>
</gene>
<dbReference type="Proteomes" id="UP000304941">
    <property type="component" value="Unassembled WGS sequence"/>
</dbReference>
<keyword evidence="2" id="KW-1185">Reference proteome</keyword>
<evidence type="ECO:0000313" key="1">
    <source>
        <dbReference type="EMBL" id="TLG87953.1"/>
    </source>
</evidence>
<comment type="caution">
    <text evidence="1">The sequence shown here is derived from an EMBL/GenBank/DDBJ whole genome shotgun (WGS) entry which is preliminary data.</text>
</comment>